<keyword evidence="2" id="KW-1185">Reference proteome</keyword>
<comment type="caution">
    <text evidence="1">The sequence shown here is derived from an EMBL/GenBank/DDBJ whole genome shotgun (WGS) entry which is preliminary data.</text>
</comment>
<organism evidence="1 2">
    <name type="scientific">Nephila pilipes</name>
    <name type="common">Giant wood spider</name>
    <name type="synonym">Nephila maculata</name>
    <dbReference type="NCBI Taxonomy" id="299642"/>
    <lineage>
        <taxon>Eukaryota</taxon>
        <taxon>Metazoa</taxon>
        <taxon>Ecdysozoa</taxon>
        <taxon>Arthropoda</taxon>
        <taxon>Chelicerata</taxon>
        <taxon>Arachnida</taxon>
        <taxon>Araneae</taxon>
        <taxon>Araneomorphae</taxon>
        <taxon>Entelegynae</taxon>
        <taxon>Araneoidea</taxon>
        <taxon>Nephilidae</taxon>
        <taxon>Nephila</taxon>
    </lineage>
</organism>
<accession>A0A8X6MUH2</accession>
<evidence type="ECO:0000313" key="2">
    <source>
        <dbReference type="Proteomes" id="UP000887013"/>
    </source>
</evidence>
<sequence>MERSARRCSKSLQKKQKACVEKRKDFSPSQDFVRTIDIVTDQDNLGLLTVTDPNFFFCAIVNLRYSLLSLKDPTQECKETLMRWEEC</sequence>
<dbReference type="AlphaFoldDB" id="A0A8X6MUH2"/>
<dbReference type="EMBL" id="BMAW01097238">
    <property type="protein sequence ID" value="GFS78647.1"/>
    <property type="molecule type" value="Genomic_DNA"/>
</dbReference>
<evidence type="ECO:0000313" key="1">
    <source>
        <dbReference type="EMBL" id="GFS78647.1"/>
    </source>
</evidence>
<name>A0A8X6MUH2_NEPPI</name>
<reference evidence="1" key="1">
    <citation type="submission" date="2020-08" db="EMBL/GenBank/DDBJ databases">
        <title>Multicomponent nature underlies the extraordinary mechanical properties of spider dragline silk.</title>
        <authorList>
            <person name="Kono N."/>
            <person name="Nakamura H."/>
            <person name="Mori M."/>
            <person name="Yoshida Y."/>
            <person name="Ohtoshi R."/>
            <person name="Malay A.D."/>
            <person name="Moran D.A.P."/>
            <person name="Tomita M."/>
            <person name="Numata K."/>
            <person name="Arakawa K."/>
        </authorList>
    </citation>
    <scope>NUCLEOTIDE SEQUENCE</scope>
</reference>
<dbReference type="Proteomes" id="UP000887013">
    <property type="component" value="Unassembled WGS sequence"/>
</dbReference>
<proteinExistence type="predicted"/>
<protein>
    <submittedName>
        <fullName evidence="1">Uncharacterized protein</fullName>
    </submittedName>
</protein>
<gene>
    <name evidence="1" type="ORF">NPIL_325001</name>
</gene>